<dbReference type="EMBL" id="JAGSOJ010000001">
    <property type="protein sequence ID" value="MCM1989202.1"/>
    <property type="molecule type" value="Genomic_DNA"/>
</dbReference>
<dbReference type="RefSeq" id="WP_250858139.1">
    <property type="nucleotide sequence ID" value="NZ_JAGSOJ010000001.1"/>
</dbReference>
<evidence type="ECO:0000256" key="4">
    <source>
        <dbReference type="SAM" id="Phobius"/>
    </source>
</evidence>
<reference evidence="7" key="2">
    <citation type="submission" date="2021-04" db="EMBL/GenBank/DDBJ databases">
        <authorList>
            <person name="Dong X."/>
        </authorList>
    </citation>
    <scope>NUCLEOTIDE SEQUENCE</scope>
    <source>
        <strain evidence="7">ZWT</strain>
    </source>
</reference>
<evidence type="ECO:0000259" key="6">
    <source>
        <dbReference type="PROSITE" id="PS50885"/>
    </source>
</evidence>
<dbReference type="AlphaFoldDB" id="A0A9J6NXM1"/>
<evidence type="ECO:0000256" key="3">
    <source>
        <dbReference type="PROSITE-ProRule" id="PRU00284"/>
    </source>
</evidence>
<comment type="similarity">
    <text evidence="2">Belongs to the methyl-accepting chemotaxis (MCP) protein family.</text>
</comment>
<keyword evidence="1 3" id="KW-0807">Transducer</keyword>
<dbReference type="Pfam" id="PF00015">
    <property type="entry name" value="MCPsignal"/>
    <property type="match status" value="1"/>
</dbReference>
<dbReference type="SMART" id="SM00304">
    <property type="entry name" value="HAMP"/>
    <property type="match status" value="1"/>
</dbReference>
<keyword evidence="4" id="KW-0472">Membrane</keyword>
<dbReference type="InterPro" id="IPR003660">
    <property type="entry name" value="HAMP_dom"/>
</dbReference>
<proteinExistence type="inferred from homology"/>
<feature type="transmembrane region" description="Helical" evidence="4">
    <location>
        <begin position="12"/>
        <end position="34"/>
    </location>
</feature>
<dbReference type="CDD" id="cd12913">
    <property type="entry name" value="PDC1_MCP_like"/>
    <property type="match status" value="1"/>
</dbReference>
<dbReference type="PANTHER" id="PTHR32089:SF112">
    <property type="entry name" value="LYSOZYME-LIKE PROTEIN-RELATED"/>
    <property type="match status" value="1"/>
</dbReference>
<dbReference type="Gene3D" id="1.10.287.950">
    <property type="entry name" value="Methyl-accepting chemotaxis protein"/>
    <property type="match status" value="1"/>
</dbReference>
<evidence type="ECO:0000313" key="8">
    <source>
        <dbReference type="Proteomes" id="UP001056429"/>
    </source>
</evidence>
<dbReference type="CDD" id="cd11386">
    <property type="entry name" value="MCP_signal"/>
    <property type="match status" value="1"/>
</dbReference>
<dbReference type="Gene3D" id="6.10.340.10">
    <property type="match status" value="1"/>
</dbReference>
<evidence type="ECO:0000259" key="5">
    <source>
        <dbReference type="PROSITE" id="PS50111"/>
    </source>
</evidence>
<dbReference type="SMART" id="SM00283">
    <property type="entry name" value="MA"/>
    <property type="match status" value="1"/>
</dbReference>
<dbReference type="CDD" id="cd06225">
    <property type="entry name" value="HAMP"/>
    <property type="match status" value="1"/>
</dbReference>
<evidence type="ECO:0000313" key="7">
    <source>
        <dbReference type="EMBL" id="MCM1989202.1"/>
    </source>
</evidence>
<feature type="domain" description="HAMP" evidence="6">
    <location>
        <begin position="338"/>
        <end position="392"/>
    </location>
</feature>
<dbReference type="PROSITE" id="PS50111">
    <property type="entry name" value="CHEMOTAXIS_TRANSDUC_2"/>
    <property type="match status" value="1"/>
</dbReference>
<dbReference type="SUPFAM" id="SSF58104">
    <property type="entry name" value="Methyl-accepting chemotaxis protein (MCP) signaling domain"/>
    <property type="match status" value="1"/>
</dbReference>
<dbReference type="PANTHER" id="PTHR32089">
    <property type="entry name" value="METHYL-ACCEPTING CHEMOTAXIS PROTEIN MCPB"/>
    <property type="match status" value="1"/>
</dbReference>
<name>A0A9J6NXM1_9CLOT</name>
<dbReference type="PROSITE" id="PS50885">
    <property type="entry name" value="HAMP"/>
    <property type="match status" value="1"/>
</dbReference>
<dbReference type="InterPro" id="IPR004089">
    <property type="entry name" value="MCPsignal_dom"/>
</dbReference>
<sequence length="698" mass="77400">MGKLRSIKTKQMIMIGGSVFISFAVVIAIITNIMGSTLEKNAFKVARETSKNYGNEVRADLEVALDTARALSKTFEGMKDSHNEDRETVKSILRTILEDNEDFLAVWSIWDENAFDNRDIDFINKAGHDKTGRFNPYFYRKDVVISLLPVDVESYYSTMPKILTEEVIADPYEYVINDRTELVTSVVIPINYNGEYVGVVGIDIVLETIQSKLEVIKPFEEGYVSLLSNNATLVSVKDNKDLSEVAESFKQDESYTELKKKILEGKPHEKTRVDEGNKEFYENFTPITIGKTKTPWSLGVHIPMKRVLEDSIRIRNVIIGIALLSMLVILTILYIILTKLIKPIKNTTAMLKDIAEGEGDLTKRLEVHTNDEIGELSKYFNLFVDKIENLVSQVKYTIDSLVESSSEIALSVESANKGIDEIAAGLGTVSVSTQSNAGVVEETTASIHELSNSIDIISERTEGTFDVSKSVLNLSNVGIQNVVEIVEANNSVNESSNEICDSVSELKESLDKVEQIVLMITSISEQTNLLALNAAIEAARAGEHGRGFSVVAEEVRQLAEQSKESASQIGILLSEIKNKADIVNKEVIEGGKLSEISVEKSNGIREHFRSIFDSIKEMTESVKMITNSTNEQSKITAEMTKAMNEVSSAQQENAGSVQQINAVLEEQVSSFEGIGSSMDELKKVTYKLKNMIDGFKVK</sequence>
<evidence type="ECO:0000256" key="2">
    <source>
        <dbReference type="ARBA" id="ARBA00029447"/>
    </source>
</evidence>
<gene>
    <name evidence="7" type="ORF">KDK92_05570</name>
</gene>
<dbReference type="Proteomes" id="UP001056429">
    <property type="component" value="Unassembled WGS sequence"/>
</dbReference>
<dbReference type="GO" id="GO:0007165">
    <property type="term" value="P:signal transduction"/>
    <property type="evidence" value="ECO:0007669"/>
    <property type="project" value="UniProtKB-KW"/>
</dbReference>
<feature type="transmembrane region" description="Helical" evidence="4">
    <location>
        <begin position="317"/>
        <end position="337"/>
    </location>
</feature>
<protein>
    <submittedName>
        <fullName evidence="7">Methyl-accepting chemotaxis protein</fullName>
    </submittedName>
</protein>
<dbReference type="Pfam" id="PF00672">
    <property type="entry name" value="HAMP"/>
    <property type="match status" value="1"/>
</dbReference>
<dbReference type="GO" id="GO:0016020">
    <property type="term" value="C:membrane"/>
    <property type="evidence" value="ECO:0007669"/>
    <property type="project" value="InterPro"/>
</dbReference>
<keyword evidence="8" id="KW-1185">Reference proteome</keyword>
<keyword evidence="4" id="KW-1133">Transmembrane helix</keyword>
<feature type="domain" description="Methyl-accepting transducer" evidence="5">
    <location>
        <begin position="411"/>
        <end position="647"/>
    </location>
</feature>
<accession>A0A9J6NXM1</accession>
<reference evidence="7" key="1">
    <citation type="journal article" date="2021" name="mSystems">
        <title>Bacteria and Archaea Synergistically Convert Glycine Betaine to Biogenic Methane in the Formosa Cold Seep of the South China Sea.</title>
        <authorList>
            <person name="Li L."/>
            <person name="Zhang W."/>
            <person name="Zhang S."/>
            <person name="Song L."/>
            <person name="Sun Q."/>
            <person name="Zhang H."/>
            <person name="Xiang H."/>
            <person name="Dong X."/>
        </authorList>
    </citation>
    <scope>NUCLEOTIDE SEQUENCE</scope>
    <source>
        <strain evidence="7">ZWT</strain>
    </source>
</reference>
<organism evidence="7 8">
    <name type="scientific">Oceanirhabdus seepicola</name>
    <dbReference type="NCBI Taxonomy" id="2828781"/>
    <lineage>
        <taxon>Bacteria</taxon>
        <taxon>Bacillati</taxon>
        <taxon>Bacillota</taxon>
        <taxon>Clostridia</taxon>
        <taxon>Eubacteriales</taxon>
        <taxon>Clostridiaceae</taxon>
        <taxon>Oceanirhabdus</taxon>
    </lineage>
</organism>
<dbReference type="Gene3D" id="3.30.450.20">
    <property type="entry name" value="PAS domain"/>
    <property type="match status" value="2"/>
</dbReference>
<comment type="caution">
    <text evidence="7">The sequence shown here is derived from an EMBL/GenBank/DDBJ whole genome shotgun (WGS) entry which is preliminary data.</text>
</comment>
<evidence type="ECO:0000256" key="1">
    <source>
        <dbReference type="ARBA" id="ARBA00023224"/>
    </source>
</evidence>
<keyword evidence="4" id="KW-0812">Transmembrane</keyword>